<accession>A0A451FSS7</accession>
<feature type="transmembrane region" description="Helical" evidence="1">
    <location>
        <begin position="119"/>
        <end position="140"/>
    </location>
</feature>
<feature type="domain" description="Nucleoside transporter/FeoB GTPase Gate" evidence="2">
    <location>
        <begin position="16"/>
        <end position="117"/>
    </location>
</feature>
<name>A0A451FSS7_9BURK</name>
<gene>
    <name evidence="3" type="ORF">CKA81_09830</name>
</gene>
<organism evidence="3 4">
    <name type="scientific">Pollutimonas thiosulfatoxidans</name>
    <dbReference type="NCBI Taxonomy" id="2028345"/>
    <lineage>
        <taxon>Bacteria</taxon>
        <taxon>Pseudomonadati</taxon>
        <taxon>Pseudomonadota</taxon>
        <taxon>Betaproteobacteria</taxon>
        <taxon>Burkholderiales</taxon>
        <taxon>Alcaligenaceae</taxon>
        <taxon>Pollutimonas</taxon>
    </lineage>
</organism>
<reference evidence="3 4" key="1">
    <citation type="submission" date="2017-08" db="EMBL/GenBank/DDBJ databases">
        <authorList>
            <person name="Park S.-J."/>
            <person name="Kim H."/>
        </authorList>
    </citation>
    <scope>NUCLEOTIDE SEQUENCE [LARGE SCALE GENOMIC DNA]</scope>
    <source>
        <strain evidence="4">ye3</strain>
    </source>
</reference>
<feature type="transmembrane region" description="Helical" evidence="1">
    <location>
        <begin position="12"/>
        <end position="30"/>
    </location>
</feature>
<feature type="transmembrane region" description="Helical" evidence="1">
    <location>
        <begin position="219"/>
        <end position="244"/>
    </location>
</feature>
<dbReference type="Pfam" id="PF07670">
    <property type="entry name" value="Gate"/>
    <property type="match status" value="1"/>
</dbReference>
<keyword evidence="1" id="KW-1133">Transmembrane helix</keyword>
<keyword evidence="1" id="KW-0812">Transmembrane</keyword>
<evidence type="ECO:0000256" key="1">
    <source>
        <dbReference type="SAM" id="Phobius"/>
    </source>
</evidence>
<dbReference type="EMBL" id="CP022987">
    <property type="protein sequence ID" value="QAA95571.1"/>
    <property type="molecule type" value="Genomic_DNA"/>
</dbReference>
<feature type="transmembrane region" description="Helical" evidence="1">
    <location>
        <begin position="284"/>
        <end position="305"/>
    </location>
</feature>
<dbReference type="KEGG" id="pus:CKA81_09830"/>
<sequence>MLGYVVALIKRSWRLFITVTKVMLPVMVIVQIGQELGLVDLIGRLIAPAMALLHLPPEAGIIWATTLLTGIYGGIASLSTLAPTFEMTVAQVSALCAMMLFAHAIPVEQAIVRRAGASFGVTAALRIGTAIVYGGAVAWICHWTGTLSEPLSFEWLRGSSMMSGSGDTGYFAWIQATAFSLVLTFVIILVLVLALDALDRLGITRRITAALMPLLRISGLNAQVAPVTTVGVLLGLTYGGALIIEESEKQNFSPRTRFLALSWLSLSHSLIEDTLLLMALGADVWVVLVGRVAVTLAIVAALARLTDRGSWATTRVAQQQT</sequence>
<evidence type="ECO:0000259" key="2">
    <source>
        <dbReference type="Pfam" id="PF07670"/>
    </source>
</evidence>
<dbReference type="InterPro" id="IPR011642">
    <property type="entry name" value="Gate_dom"/>
</dbReference>
<evidence type="ECO:0000313" key="3">
    <source>
        <dbReference type="EMBL" id="QAA95571.1"/>
    </source>
</evidence>
<protein>
    <recommendedName>
        <fullName evidence="2">Nucleoside transporter/FeoB GTPase Gate domain-containing protein</fullName>
    </recommendedName>
</protein>
<dbReference type="Proteomes" id="UP000283474">
    <property type="component" value="Chromosome"/>
</dbReference>
<keyword evidence="1" id="KW-0472">Membrane</keyword>
<dbReference type="AlphaFoldDB" id="A0A451FSS7"/>
<proteinExistence type="predicted"/>
<evidence type="ECO:0000313" key="4">
    <source>
        <dbReference type="Proteomes" id="UP000283474"/>
    </source>
</evidence>
<dbReference type="OrthoDB" id="9797308at2"/>
<feature type="transmembrane region" description="Helical" evidence="1">
    <location>
        <begin position="170"/>
        <end position="198"/>
    </location>
</feature>
<keyword evidence="4" id="KW-1185">Reference proteome</keyword>
<feature type="transmembrane region" description="Helical" evidence="1">
    <location>
        <begin position="62"/>
        <end position="82"/>
    </location>
</feature>